<dbReference type="GO" id="GO:0000027">
    <property type="term" value="P:ribosomal large subunit assembly"/>
    <property type="evidence" value="ECO:0007669"/>
    <property type="project" value="TreeGrafter"/>
</dbReference>
<keyword evidence="11" id="KW-1185">Reference proteome</keyword>
<evidence type="ECO:0000256" key="2">
    <source>
        <dbReference type="ARBA" id="ARBA00004642"/>
    </source>
</evidence>
<dbReference type="OMA" id="KRCAIAP"/>
<accession>A0A067R3T5</accession>
<feature type="domain" description="AAA+ ATPase" evidence="9">
    <location>
        <begin position="195"/>
        <end position="348"/>
    </location>
</feature>
<dbReference type="CDD" id="cd00009">
    <property type="entry name" value="AAA"/>
    <property type="match status" value="2"/>
</dbReference>
<reference evidence="10 11" key="1">
    <citation type="journal article" date="2014" name="Nat. Commun.">
        <title>Molecular traces of alternative social organization in a termite genome.</title>
        <authorList>
            <person name="Terrapon N."/>
            <person name="Li C."/>
            <person name="Robertson H.M."/>
            <person name="Ji L."/>
            <person name="Meng X."/>
            <person name="Booth W."/>
            <person name="Chen Z."/>
            <person name="Childers C.P."/>
            <person name="Glastad K.M."/>
            <person name="Gokhale K."/>
            <person name="Gowin J."/>
            <person name="Gronenberg W."/>
            <person name="Hermansen R.A."/>
            <person name="Hu H."/>
            <person name="Hunt B.G."/>
            <person name="Huylmans A.K."/>
            <person name="Khalil S.M."/>
            <person name="Mitchell R.D."/>
            <person name="Munoz-Torres M.C."/>
            <person name="Mustard J.A."/>
            <person name="Pan H."/>
            <person name="Reese J.T."/>
            <person name="Scharf M.E."/>
            <person name="Sun F."/>
            <person name="Vogel H."/>
            <person name="Xiao J."/>
            <person name="Yang W."/>
            <person name="Yang Z."/>
            <person name="Yang Z."/>
            <person name="Zhou J."/>
            <person name="Zhu J."/>
            <person name="Brent C.S."/>
            <person name="Elsik C.G."/>
            <person name="Goodisman M.A."/>
            <person name="Liberles D.A."/>
            <person name="Roe R.M."/>
            <person name="Vargo E.L."/>
            <person name="Vilcinskas A."/>
            <person name="Wang J."/>
            <person name="Bornberg-Bauer E."/>
            <person name="Korb J."/>
            <person name="Zhang G."/>
            <person name="Liebig J."/>
        </authorList>
    </citation>
    <scope>NUCLEOTIDE SEQUENCE [LARGE SCALE GENOMIC DNA]</scope>
    <source>
        <tissue evidence="10">Whole organism</tissue>
    </source>
</reference>
<evidence type="ECO:0000256" key="1">
    <source>
        <dbReference type="ARBA" id="ARBA00004604"/>
    </source>
</evidence>
<dbReference type="PANTHER" id="PTHR48103">
    <property type="entry name" value="MIDASIN-RELATED"/>
    <property type="match status" value="1"/>
</dbReference>
<dbReference type="PANTHER" id="PTHR48103:SF2">
    <property type="entry name" value="MIDASIN"/>
    <property type="match status" value="1"/>
</dbReference>
<sequence>FSLKYFENNPSPFHDMKVYSAATSLSKKRKFSSKKTSDAIIVTDLEIVQSCYSFLHVSSDYFRQCWNWSDFIKMYVGHKDDFICWLACQCIADVTGMTDTQRQAFMAAHLSPKAVRACTIRFDSSQPNYDSVKEDAWKRKSSSNENVCRVSKVIVSVSGIQLPVFNPESQDKRGCLVPVNSTLGNLKSLALAVASGRAICLQGPVGSGKTSLVEHLALLTGRNTAPYYLKVQLGDQTDSKMLLGSYRCTDVPGEFVWQPGVLTQAVIAGCWILLEDVDSAAADVATVLASLVETGTLSVPGYKDCVKVAPGFQLFVTKRLLPNLSGFHIQHFVSAAFLEKHWVQINIEPLSRQELIEIVETMFPLLKTIAGRIVQVFLLFSVGNHSSTLQLESEHDKESCEGSIPDVRTPGVGRRLTSTRDLIKWCTRSVEGFDVSSQESALKVFQDAIDIFCCSVINPDKRLKLAESIGACLGIVKTKADYFCNSYKPTVMITPLRFTAGRVSLPRHTNAVTVLESAAGGSSFCFTRPAACLLERVACCVAWMEPVLLVGETGTGKTSAVQYLAEKTGHHLIVINMNQQSDSADLLGGYKPIDLKYVVYPVREEFEALFRSYFSVQKNVKFLEHIAMCFGLRQWSTLLKLMKHSHSAAMKRLVAEDSSKQKGDAERRLAWQQFGLKLLKLETQLKTQSALAFSFIEGSLVKALREGYWVLLDEINLASAETLECLSGLLDGSAGSLYLLERGDQEPIKRHRDFRLFACMNPATDVGKKDLPAGLRNRFTEFFVDELTEKSDLTLLVGTYLRHLSLPVEKLGNLVKFYLSVRKEATERLTDGTGHKPHYSLRTLCRALSVAAHNKCGSVPRSLYEALCLSFLTQLDYSSHPVVVQMVAKAVVGSTDVRSILKQPIPPPCSTDAHQYVCFEGYWVPQGNLEPNVDAKYILTPSVRRNLCDLVRIVSIGHHPVLLQGETSVGKTSLITYLAKASGNHCVRINNHEHTDLQEYIGLYSADEQGHLVFREGVLVEAMRRGHWIILDELNLAPTDVLEALNRVLDDNRELFIAETQETVKAHPHFMLFATQNPPGLYGGRKMLSRAFRNRFVELHFDEIPANELEIILHKRCDMPLSYCKKMVCVMTDLQLRRRGSAAFAGKQGFITLRDLFRWGERYRLAGEKEGTYYDWDQHIADEGYLVLAGRVRKQEECRVIQEVIKKHINRTVDPQKLFTLSSETSSVTRPILEKVLKSTVPGFKHIVWTYNMRRLVVLVGKACQFKEPVLLVGETGCGKTTVCQMLASIYQQSLYTVNCHMHTESSDFLGGLRPVRDHSSDVECTKLFEWIDGPLIEAMQKGDLFLADEISLADDSVLERLNSLLEPERKLLLAEKGSGGTDQSFIVTANPNFHFIGTMNPGGDYGKKELSPALRNRFTEIWCESCTDRNDLLAVVEHNLSPGLLLGNQEDGSSGVGSCLLDFIEWFTSTDIGKRFTVSVRDILSWVNFINVCTQDQNGTNEIDGTRKLDLATAYIHGACLTFLDSFGSGITSVDSTTNLKALHKAALKYLMEQVELSVDETALLGNVVITDTLFGIHPFYIKRGSLPVVPDDFTFMAPTTGLNASRVLRGLQLNKPILLEGSPGVGKTSLVAALAKAAGFHLTRINVSDQTDVSDLFGADLPVEGGGGGQFAWRDGPFLQALKAGHWILLDELNLASQSVLEGLNACLDHRGEVFIPELGKTFHIQSDSTRLFGAQNPQRQGGARRGLPQSFLNRFTQVYIDSLTEADLEFIIRFLFPDLPHNLISRMIRFNSRLVRETGELRLWGQRGAPWELNLRDLCRWCEAIIADSRKCSLSKRNAVLHPGKFIDLIYMDRMRTREDKEKVNTVTFFIDDIFMSRNGVISQRAGAVERIGESNPQKSAVRPMNDFSQISAHQDSLMLLRRQFPVLRSLTRCVDMNWLAILVGPAGSGKTSVVHLLSQLLGQELRVLSINSAMDTTEILGGFEQV</sequence>
<dbReference type="FunFam" id="3.40.50.300:FF:000764">
    <property type="entry name" value="Midasin"/>
    <property type="match status" value="1"/>
</dbReference>
<evidence type="ECO:0000256" key="5">
    <source>
        <dbReference type="ARBA" id="ARBA00022741"/>
    </source>
</evidence>
<proteinExistence type="inferred from homology"/>
<dbReference type="EMBL" id="KK852716">
    <property type="protein sequence ID" value="KDR17835.1"/>
    <property type="molecule type" value="Genomic_DNA"/>
</dbReference>
<dbReference type="Proteomes" id="UP000027135">
    <property type="component" value="Unassembled WGS sequence"/>
</dbReference>
<dbReference type="GO" id="GO:0005730">
    <property type="term" value="C:nucleolus"/>
    <property type="evidence" value="ECO:0007669"/>
    <property type="project" value="UniProtKB-SubCell"/>
</dbReference>
<evidence type="ECO:0000256" key="3">
    <source>
        <dbReference type="ARBA" id="ARBA00007188"/>
    </source>
</evidence>
<dbReference type="FunFam" id="3.40.50.300:FF:000956">
    <property type="entry name" value="Midasin"/>
    <property type="match status" value="1"/>
</dbReference>
<comment type="similarity">
    <text evidence="3">Belongs to the midasin family.</text>
</comment>
<dbReference type="InterPro" id="IPR040848">
    <property type="entry name" value="AAA_lid_7"/>
</dbReference>
<feature type="domain" description="AAA+ ATPase" evidence="9">
    <location>
        <begin position="1266"/>
        <end position="1428"/>
    </location>
</feature>
<keyword evidence="5" id="KW-0547">Nucleotide-binding</keyword>
<dbReference type="Pfam" id="PF17865">
    <property type="entry name" value="AAA_lid_5"/>
    <property type="match status" value="1"/>
</dbReference>
<dbReference type="Pfam" id="PF21108">
    <property type="entry name" value="MDN1_4th"/>
    <property type="match status" value="1"/>
</dbReference>
<dbReference type="Gene3D" id="3.40.50.300">
    <property type="entry name" value="P-loop containing nucleotide triphosphate hydrolases"/>
    <property type="match status" value="6"/>
</dbReference>
<keyword evidence="7" id="KW-0143">Chaperone</keyword>
<evidence type="ECO:0000256" key="6">
    <source>
        <dbReference type="ARBA" id="ARBA00022840"/>
    </source>
</evidence>
<dbReference type="GO" id="GO:0005654">
    <property type="term" value="C:nucleoplasm"/>
    <property type="evidence" value="ECO:0007669"/>
    <property type="project" value="UniProtKB-SubCell"/>
</dbReference>
<comment type="subcellular location">
    <subcellularLocation>
        <location evidence="1">Nucleus</location>
        <location evidence="1">Nucleolus</location>
    </subcellularLocation>
    <subcellularLocation>
        <location evidence="2">Nucleus</location>
        <location evidence="2">Nucleoplasm</location>
    </subcellularLocation>
</comment>
<dbReference type="InterPro" id="IPR048617">
    <property type="entry name" value="MDN1_AAA_lid_4"/>
</dbReference>
<dbReference type="FunFam" id="3.40.50.300:FF:000582">
    <property type="entry name" value="Midasin"/>
    <property type="match status" value="1"/>
</dbReference>
<feature type="non-terminal residue" evidence="10">
    <location>
        <position position="1"/>
    </location>
</feature>
<dbReference type="STRING" id="136037.A0A067R3T5"/>
<organism evidence="10 11">
    <name type="scientific">Zootermopsis nevadensis</name>
    <name type="common">Dampwood termite</name>
    <dbReference type="NCBI Taxonomy" id="136037"/>
    <lineage>
        <taxon>Eukaryota</taxon>
        <taxon>Metazoa</taxon>
        <taxon>Ecdysozoa</taxon>
        <taxon>Arthropoda</taxon>
        <taxon>Hexapoda</taxon>
        <taxon>Insecta</taxon>
        <taxon>Pterygota</taxon>
        <taxon>Neoptera</taxon>
        <taxon>Polyneoptera</taxon>
        <taxon>Dictyoptera</taxon>
        <taxon>Blattodea</taxon>
        <taxon>Blattoidea</taxon>
        <taxon>Termitoidae</taxon>
        <taxon>Termopsidae</taxon>
        <taxon>Zootermopsis</taxon>
    </lineage>
</organism>
<evidence type="ECO:0000256" key="7">
    <source>
        <dbReference type="ARBA" id="ARBA00023186"/>
    </source>
</evidence>
<dbReference type="InterPro" id="IPR011704">
    <property type="entry name" value="ATPase_dyneun-rel_AAA"/>
</dbReference>
<name>A0A067R3T5_ZOONE</name>
<keyword evidence="6" id="KW-0067">ATP-binding</keyword>
<dbReference type="InParanoid" id="A0A067R3T5"/>
<dbReference type="SMART" id="SM00382">
    <property type="entry name" value="AAA"/>
    <property type="match status" value="5"/>
</dbReference>
<dbReference type="InterPro" id="IPR027417">
    <property type="entry name" value="P-loop_NTPase"/>
</dbReference>
<protein>
    <recommendedName>
        <fullName evidence="4">Midasin</fullName>
    </recommendedName>
</protein>
<feature type="domain" description="AAA+ ATPase" evidence="9">
    <location>
        <begin position="957"/>
        <end position="1102"/>
    </location>
</feature>
<evidence type="ECO:0000313" key="10">
    <source>
        <dbReference type="EMBL" id="KDR17835.1"/>
    </source>
</evidence>
<dbReference type="Pfam" id="PF07728">
    <property type="entry name" value="AAA_5"/>
    <property type="match status" value="7"/>
</dbReference>
<dbReference type="InterPro" id="IPR003593">
    <property type="entry name" value="AAA+_ATPase"/>
</dbReference>
<dbReference type="GO" id="GO:0030687">
    <property type="term" value="C:preribosome, large subunit precursor"/>
    <property type="evidence" value="ECO:0007669"/>
    <property type="project" value="TreeGrafter"/>
</dbReference>
<dbReference type="eggNOG" id="KOG1808">
    <property type="taxonomic scope" value="Eukaryota"/>
</dbReference>
<dbReference type="GO" id="GO:0016887">
    <property type="term" value="F:ATP hydrolysis activity"/>
    <property type="evidence" value="ECO:0007669"/>
    <property type="project" value="InterPro"/>
</dbReference>
<dbReference type="InterPro" id="IPR041190">
    <property type="entry name" value="Midasin_AAA_lid_5"/>
</dbReference>
<evidence type="ECO:0000256" key="4">
    <source>
        <dbReference type="ARBA" id="ARBA00017143"/>
    </source>
</evidence>
<keyword evidence="8" id="KW-0539">Nucleus</keyword>
<dbReference type="GO" id="GO:0000055">
    <property type="term" value="P:ribosomal large subunit export from nucleus"/>
    <property type="evidence" value="ECO:0007669"/>
    <property type="project" value="TreeGrafter"/>
</dbReference>
<feature type="non-terminal residue" evidence="10">
    <location>
        <position position="1990"/>
    </location>
</feature>
<gene>
    <name evidence="10" type="ORF">L798_06782</name>
</gene>
<dbReference type="FunFam" id="3.40.50.300:FF:000142">
    <property type="entry name" value="Midasin"/>
    <property type="match status" value="1"/>
</dbReference>
<dbReference type="SUPFAM" id="SSF52540">
    <property type="entry name" value="P-loop containing nucleoside triphosphate hydrolases"/>
    <property type="match status" value="6"/>
</dbReference>
<dbReference type="Pfam" id="PF17867">
    <property type="entry name" value="AAA_lid_7"/>
    <property type="match status" value="3"/>
</dbReference>
<dbReference type="GO" id="GO:0005524">
    <property type="term" value="F:ATP binding"/>
    <property type="evidence" value="ECO:0007669"/>
    <property type="project" value="UniProtKB-KW"/>
</dbReference>
<feature type="domain" description="AAA+ ATPase" evidence="9">
    <location>
        <begin position="543"/>
        <end position="789"/>
    </location>
</feature>
<feature type="domain" description="AAA+ ATPase" evidence="9">
    <location>
        <begin position="1615"/>
        <end position="1781"/>
    </location>
</feature>
<evidence type="ECO:0000313" key="11">
    <source>
        <dbReference type="Proteomes" id="UP000027135"/>
    </source>
</evidence>
<evidence type="ECO:0000259" key="9">
    <source>
        <dbReference type="SMART" id="SM00382"/>
    </source>
</evidence>
<evidence type="ECO:0000256" key="8">
    <source>
        <dbReference type="ARBA" id="ARBA00023242"/>
    </source>
</evidence>